<proteinExistence type="predicted"/>
<dbReference type="NCBIfam" id="TIGR01646">
    <property type="entry name" value="vgr_GE"/>
    <property type="match status" value="1"/>
</dbReference>
<dbReference type="Pfam" id="PF04717">
    <property type="entry name" value="Phage_base_V"/>
    <property type="match status" value="1"/>
</dbReference>
<protein>
    <submittedName>
        <fullName evidence="2">Rhs element Vgr protein</fullName>
    </submittedName>
</protein>
<sequence length="581" mass="63237">MNNSGVIQTAQSPDLVTFKILTEGQELSNIYQVKSIMVQKEVNRIPMAKIVLIDGEASERDFALSNEDLLIPGKSIEITAGYHSDEETIFKGIVIKHNLKIRAQRTHLIIECKDEAVKMTIGKKSTYFYESKDSEIFEELLGNYSLDKDVEATNYMHPELVQYNASDWDFMIARAQANGKLCFIDDGKVTIAKPDIGQSEIETITYGGSMLDFDAEIDARHQIKKVSSYGWNHADQELLEIDGTDPSVSLNGNIAASDLNAIIGLETMELRHGGAVTDTELQDWADGKWLFQQLAKIRGRVKFQGIASVKPNTILKLEGVGERFNGNAYITGVSHTISDGNWTVNAQFGLHPEWFSETFDINAQPASGLLPAIAGLQVGVVSQLEEDPDGEERILVQIPIINHEEQGIWCRVASLDAGENRGAFFRPELGDEVIIGFINEDPNDAVVLGMLHSSAKPAPFTASDDNHEKGFVTRSEMKVVFDDDKKSINISTPAGKLIALDEDAGTIVIEDDNSNVITIDSNGISMESAGDIAIKASGDVTIEGTNVGITANAEFKAEGSAGAEVSTSAIAVLKGSLVQIN</sequence>
<dbReference type="RefSeq" id="WP_089370637.1">
    <property type="nucleotide sequence ID" value="NZ_BMEP01000003.1"/>
</dbReference>
<dbReference type="SUPFAM" id="SSF69279">
    <property type="entry name" value="Phage tail proteins"/>
    <property type="match status" value="1"/>
</dbReference>
<evidence type="ECO:0000259" key="1">
    <source>
        <dbReference type="Pfam" id="PF04717"/>
    </source>
</evidence>
<gene>
    <name evidence="2" type="ORF">SAMN06265376_1011380</name>
</gene>
<feature type="domain" description="Gp5/Type VI secretion system Vgr protein OB-fold" evidence="1">
    <location>
        <begin position="378"/>
        <end position="452"/>
    </location>
</feature>
<dbReference type="InterPro" id="IPR006531">
    <property type="entry name" value="Gp5/Vgr_OB"/>
</dbReference>
<reference evidence="2 3" key="1">
    <citation type="submission" date="2017-06" db="EMBL/GenBank/DDBJ databases">
        <authorList>
            <person name="Kim H.J."/>
            <person name="Triplett B.A."/>
        </authorList>
    </citation>
    <scope>NUCLEOTIDE SEQUENCE [LARGE SCALE GENOMIC DNA]</scope>
    <source>
        <strain evidence="2 3">DSM 25597</strain>
    </source>
</reference>
<dbReference type="OrthoDB" id="1907165at2"/>
<dbReference type="AlphaFoldDB" id="A0A238WQV8"/>
<keyword evidence="3" id="KW-1185">Reference proteome</keyword>
<organism evidence="2 3">
    <name type="scientific">Dokdonia pacifica</name>
    <dbReference type="NCBI Taxonomy" id="1627892"/>
    <lineage>
        <taxon>Bacteria</taxon>
        <taxon>Pseudomonadati</taxon>
        <taxon>Bacteroidota</taxon>
        <taxon>Flavobacteriia</taxon>
        <taxon>Flavobacteriales</taxon>
        <taxon>Flavobacteriaceae</taxon>
        <taxon>Dokdonia</taxon>
    </lineage>
</organism>
<name>A0A238WQV8_9FLAO</name>
<dbReference type="InterPro" id="IPR006533">
    <property type="entry name" value="T6SS_Vgr_RhsGE"/>
</dbReference>
<dbReference type="Proteomes" id="UP000198379">
    <property type="component" value="Unassembled WGS sequence"/>
</dbReference>
<evidence type="ECO:0000313" key="2">
    <source>
        <dbReference type="EMBL" id="SNR48990.1"/>
    </source>
</evidence>
<evidence type="ECO:0000313" key="3">
    <source>
        <dbReference type="Proteomes" id="UP000198379"/>
    </source>
</evidence>
<dbReference type="Gene3D" id="2.40.50.230">
    <property type="entry name" value="Gp5 N-terminal domain"/>
    <property type="match status" value="1"/>
</dbReference>
<dbReference type="EMBL" id="FZNY01000001">
    <property type="protein sequence ID" value="SNR48990.1"/>
    <property type="molecule type" value="Genomic_DNA"/>
</dbReference>
<accession>A0A238WQV8</accession>
<dbReference type="InterPro" id="IPR037026">
    <property type="entry name" value="Vgr_OB-fold_dom_sf"/>
</dbReference>
<dbReference type="SUPFAM" id="SSF69255">
    <property type="entry name" value="gp5 N-terminal domain-like"/>
    <property type="match status" value="1"/>
</dbReference>